<evidence type="ECO:0000313" key="1">
    <source>
        <dbReference type="EMBL" id="KAJ8679809.1"/>
    </source>
</evidence>
<evidence type="ECO:0000313" key="2">
    <source>
        <dbReference type="Proteomes" id="UP001239111"/>
    </source>
</evidence>
<organism evidence="1 2">
    <name type="scientific">Eretmocerus hayati</name>
    <dbReference type="NCBI Taxonomy" id="131215"/>
    <lineage>
        <taxon>Eukaryota</taxon>
        <taxon>Metazoa</taxon>
        <taxon>Ecdysozoa</taxon>
        <taxon>Arthropoda</taxon>
        <taxon>Hexapoda</taxon>
        <taxon>Insecta</taxon>
        <taxon>Pterygota</taxon>
        <taxon>Neoptera</taxon>
        <taxon>Endopterygota</taxon>
        <taxon>Hymenoptera</taxon>
        <taxon>Apocrita</taxon>
        <taxon>Proctotrupomorpha</taxon>
        <taxon>Chalcidoidea</taxon>
        <taxon>Aphelinidae</taxon>
        <taxon>Aphelininae</taxon>
        <taxon>Eretmocerus</taxon>
    </lineage>
</organism>
<reference evidence="1" key="1">
    <citation type="submission" date="2023-04" db="EMBL/GenBank/DDBJ databases">
        <title>A chromosome-level genome assembly of the parasitoid wasp Eretmocerus hayati.</title>
        <authorList>
            <person name="Zhong Y."/>
            <person name="Liu S."/>
            <person name="Liu Y."/>
        </authorList>
    </citation>
    <scope>NUCLEOTIDE SEQUENCE</scope>
    <source>
        <strain evidence="1">ZJU_SS_LIU_2023</strain>
    </source>
</reference>
<protein>
    <submittedName>
        <fullName evidence="1">Uncharacterized protein</fullName>
    </submittedName>
</protein>
<sequence>MTSCRSASSGRLQVGKHLAPIDAAKSQPFPRPVRKISRPSLKLEERLLVADGLDDFPRSFEGDLGFLEVFFEGSTADLGEAHLDLSLESVDSCFERTESSPRPKIAVMVFLLDEFFNVIREFKVALLNRAREGRICSGTRDVRGELIDWGVNVCNGADEPTFQGRGLQQVAKVKPVDALDCVRVCKGRKWDLQQHRVMVGRDDDHSPGLSGKVDIFRDENVEDVEVVPMVVGDVSALAGGLYCEQILEREFQ</sequence>
<comment type="caution">
    <text evidence="1">The sequence shown here is derived from an EMBL/GenBank/DDBJ whole genome shotgun (WGS) entry which is preliminary data.</text>
</comment>
<proteinExistence type="predicted"/>
<accession>A0ACC2P870</accession>
<gene>
    <name evidence="1" type="ORF">QAD02_015596</name>
</gene>
<dbReference type="Proteomes" id="UP001239111">
    <property type="component" value="Chromosome 2"/>
</dbReference>
<name>A0ACC2P870_9HYME</name>
<dbReference type="EMBL" id="CM056742">
    <property type="protein sequence ID" value="KAJ8679809.1"/>
    <property type="molecule type" value="Genomic_DNA"/>
</dbReference>
<keyword evidence="2" id="KW-1185">Reference proteome</keyword>